<name>A0A367WPF4_9PROT</name>
<dbReference type="Proteomes" id="UP000252255">
    <property type="component" value="Unassembled WGS sequence"/>
</dbReference>
<accession>A0A367WPF4</accession>
<keyword evidence="1" id="KW-0813">Transport</keyword>
<proteinExistence type="predicted"/>
<evidence type="ECO:0000256" key="2">
    <source>
        <dbReference type="SAM" id="Phobius"/>
    </source>
</evidence>
<dbReference type="OrthoDB" id="9759894at2"/>
<dbReference type="AlphaFoldDB" id="A0A367WPF4"/>
<comment type="caution">
    <text evidence="4">The sequence shown here is derived from an EMBL/GenBank/DDBJ whole genome shotgun (WGS) entry which is preliminary data.</text>
</comment>
<keyword evidence="2" id="KW-0472">Membrane</keyword>
<keyword evidence="1" id="KW-0997">Cell inner membrane</keyword>
<evidence type="ECO:0000313" key="5">
    <source>
        <dbReference type="Proteomes" id="UP000252255"/>
    </source>
</evidence>
<feature type="domain" description="TRAP C4-dicarboxylate transport system permease DctM subunit" evidence="3">
    <location>
        <begin position="120"/>
        <end position="551"/>
    </location>
</feature>
<dbReference type="GO" id="GO:0005886">
    <property type="term" value="C:plasma membrane"/>
    <property type="evidence" value="ECO:0007669"/>
    <property type="project" value="UniProtKB-SubCell"/>
</dbReference>
<feature type="transmembrane region" description="Helical" evidence="2">
    <location>
        <begin position="302"/>
        <end position="323"/>
    </location>
</feature>
<dbReference type="EMBL" id="JPWI01000015">
    <property type="protein sequence ID" value="RCK43258.1"/>
    <property type="molecule type" value="Genomic_DNA"/>
</dbReference>
<evidence type="ECO:0000259" key="3">
    <source>
        <dbReference type="Pfam" id="PF06808"/>
    </source>
</evidence>
<dbReference type="RefSeq" id="WP_063086242.1">
    <property type="nucleotide sequence ID" value="NZ_JPWI01000015.1"/>
</dbReference>
<feature type="transmembrane region" description="Helical" evidence="2">
    <location>
        <begin position="435"/>
        <end position="460"/>
    </location>
</feature>
<keyword evidence="2" id="KW-1133">Transmembrane helix</keyword>
<feature type="transmembrane region" description="Helical" evidence="2">
    <location>
        <begin position="21"/>
        <end position="39"/>
    </location>
</feature>
<dbReference type="InterPro" id="IPR010656">
    <property type="entry name" value="DctM"/>
</dbReference>
<evidence type="ECO:0000256" key="1">
    <source>
        <dbReference type="RuleBase" id="RU369079"/>
    </source>
</evidence>
<dbReference type="Pfam" id="PF06808">
    <property type="entry name" value="DctM"/>
    <property type="match status" value="1"/>
</dbReference>
<feature type="transmembrane region" description="Helical" evidence="2">
    <location>
        <begin position="344"/>
        <end position="363"/>
    </location>
</feature>
<dbReference type="PANTHER" id="PTHR43849:SF2">
    <property type="entry name" value="BLL3936 PROTEIN"/>
    <property type="match status" value="1"/>
</dbReference>
<feature type="transmembrane region" description="Helical" evidence="2">
    <location>
        <begin position="45"/>
        <end position="66"/>
    </location>
</feature>
<dbReference type="PANTHER" id="PTHR43849">
    <property type="entry name" value="BLL3936 PROTEIN"/>
    <property type="match status" value="1"/>
</dbReference>
<feature type="transmembrane region" description="Helical" evidence="2">
    <location>
        <begin position="78"/>
        <end position="102"/>
    </location>
</feature>
<feature type="transmembrane region" description="Helical" evidence="2">
    <location>
        <begin position="406"/>
        <end position="429"/>
    </location>
</feature>
<dbReference type="GO" id="GO:0022857">
    <property type="term" value="F:transmembrane transporter activity"/>
    <property type="evidence" value="ECO:0007669"/>
    <property type="project" value="UniProtKB-UniRule"/>
</dbReference>
<feature type="transmembrane region" description="Helical" evidence="2">
    <location>
        <begin position="555"/>
        <end position="578"/>
    </location>
</feature>
<feature type="transmembrane region" description="Helical" evidence="2">
    <location>
        <begin position="265"/>
        <end position="290"/>
    </location>
</feature>
<feature type="transmembrane region" description="Helical" evidence="2">
    <location>
        <begin position="590"/>
        <end position="618"/>
    </location>
</feature>
<comment type="function">
    <text evidence="1">Part of the tripartite ATP-independent periplasmic (TRAP) transport system.</text>
</comment>
<dbReference type="InterPro" id="IPR011853">
    <property type="entry name" value="TRAP_DctM-Dct_fused"/>
</dbReference>
<reference evidence="4 5" key="1">
    <citation type="submission" date="2014-07" db="EMBL/GenBank/DDBJ databases">
        <title>Draft genome sequence of Thalassospira profundimaris PR54-5.</title>
        <authorList>
            <person name="Lai Q."/>
            <person name="Shao Z."/>
        </authorList>
    </citation>
    <scope>NUCLEOTIDE SEQUENCE [LARGE SCALE GENOMIC DNA]</scope>
    <source>
        <strain evidence="4 5">PR54-5</strain>
    </source>
</reference>
<dbReference type="NCBIfam" id="TIGR02123">
    <property type="entry name" value="TRAP_fused"/>
    <property type="match status" value="1"/>
</dbReference>
<keyword evidence="2" id="KW-0812">Transmembrane</keyword>
<evidence type="ECO:0000313" key="4">
    <source>
        <dbReference type="EMBL" id="RCK43258.1"/>
    </source>
</evidence>
<comment type="subcellular location">
    <subcellularLocation>
        <location evidence="1">Cell inner membrane</location>
        <topology evidence="1">Multi-pass membrane protein</topology>
    </subcellularLocation>
</comment>
<feature type="transmembrane region" description="Helical" evidence="2">
    <location>
        <begin position="467"/>
        <end position="487"/>
    </location>
</feature>
<gene>
    <name evidence="4" type="ORF">TH30_19795</name>
</gene>
<protein>
    <recommendedName>
        <fullName evidence="3">TRAP C4-dicarboxylate transport system permease DctM subunit domain-containing protein</fullName>
    </recommendedName>
</protein>
<feature type="transmembrane region" description="Helical" evidence="2">
    <location>
        <begin position="493"/>
        <end position="516"/>
    </location>
</feature>
<feature type="transmembrane region" description="Helical" evidence="2">
    <location>
        <begin position="528"/>
        <end position="549"/>
    </location>
</feature>
<feature type="transmembrane region" description="Helical" evidence="2">
    <location>
        <begin position="185"/>
        <end position="209"/>
    </location>
</feature>
<organism evidence="4 5">
    <name type="scientific">Thalassospira profundimaris</name>
    <dbReference type="NCBI Taxonomy" id="502049"/>
    <lineage>
        <taxon>Bacteria</taxon>
        <taxon>Pseudomonadati</taxon>
        <taxon>Pseudomonadota</taxon>
        <taxon>Alphaproteobacteria</taxon>
        <taxon>Rhodospirillales</taxon>
        <taxon>Thalassospiraceae</taxon>
        <taxon>Thalassospira</taxon>
    </lineage>
</organism>
<keyword evidence="1" id="KW-1003">Cell membrane</keyword>
<feature type="transmembrane region" description="Helical" evidence="2">
    <location>
        <begin position="369"/>
        <end position="386"/>
    </location>
</feature>
<sequence length="640" mass="66463">MMKSLVNTGRKRTFAALPHKVLISLAALFAIGVIYGNLFVISDPLIIGILFLSALFSMLFLVVGATTNARDKPTIIDWVLSVLSLATGVFFLVNASVISSRITLLEELTPAQLFFGSSLLFLSLEATRRTTGAGLTIVVLGFMAYNLFGHLLPPPFGHGVIEYTYLLDALIFTTDGVFGVPIQVVASYVFLFVLFGTLLSFAGGGDFFFNLAASLTGKSPGGPAKVAVISSGMYGTISGSPVSDVVATGSITIPIMKRLGYSSRFAGAVEVAASTGGSAMPPIMGSAAFILAEYTGFAYREVVYAAIIPAILYYLGVFSQVHLRAVKRDLRSYPDDVPTLKATLINGWMFIVPIAVIILALSLGYSPTMTAGLGAASVVIAAACSARTRMSVWRVVEGLGETTLRILPVAGACAAAGLVIGGLSMTGLGMKAANVIMTISGADPVITLMISAVVTIILGLGMPTPSAYILAAVLVGPALSKLGYPLLESHMFLLYYAILSALTPPIAVAALAAAAIAEEDPFKIAFDAVKLAAVGFLLPFVFIWNPAIIGSGSSIEIGLAVIGGVIGTISLAAAIEGYMNGTLSRLMRSLFICVAVGSVAPYMLVSLGAIVVGSALLARNYFSTSPSSAKEAKDQKVPGA</sequence>
<feature type="transmembrane region" description="Helical" evidence="2">
    <location>
        <begin position="108"/>
        <end position="124"/>
    </location>
</feature>
<feature type="transmembrane region" description="Helical" evidence="2">
    <location>
        <begin position="131"/>
        <end position="148"/>
    </location>
</feature>